<dbReference type="Proteomes" id="UP000694300">
    <property type="component" value="Unassembled WGS sequence"/>
</dbReference>
<evidence type="ECO:0000313" key="2">
    <source>
        <dbReference type="Proteomes" id="UP000694300"/>
    </source>
</evidence>
<accession>A0ABS6UB48</accession>
<sequence length="94" mass="10038">MSYVTVVDDSPAGSIENLDRLMTEILPDPDGLAARYAGVVGGKLCIVAVWDSREHAETFMERDLGPGLRQLLGSAAPTTAPTSVGIEVEHSWAR</sequence>
<evidence type="ECO:0000313" key="1">
    <source>
        <dbReference type="EMBL" id="MBW0129131.1"/>
    </source>
</evidence>
<evidence type="ECO:0008006" key="3">
    <source>
        <dbReference type="Google" id="ProtNLM"/>
    </source>
</evidence>
<dbReference type="EMBL" id="JADQDF010000001">
    <property type="protein sequence ID" value="MBW0129131.1"/>
    <property type="molecule type" value="Genomic_DNA"/>
</dbReference>
<organism evidence="1 2">
    <name type="scientific">Pseudonocardia oceani</name>
    <dbReference type="NCBI Taxonomy" id="2792013"/>
    <lineage>
        <taxon>Bacteria</taxon>
        <taxon>Bacillati</taxon>
        <taxon>Actinomycetota</taxon>
        <taxon>Actinomycetes</taxon>
        <taxon>Pseudonocardiales</taxon>
        <taxon>Pseudonocardiaceae</taxon>
        <taxon>Pseudonocardia</taxon>
    </lineage>
</organism>
<reference evidence="1 2" key="1">
    <citation type="submission" date="2020-11" db="EMBL/GenBank/DDBJ databases">
        <title>Pseudonocardia abyssalis sp. nov. and Pseudonocardia oceani sp. nov., description and phylogenomic analysis of two novel actinomycetes isolated from the deep Southern Ocean.</title>
        <authorList>
            <person name="Parra J."/>
        </authorList>
    </citation>
    <scope>NUCLEOTIDE SEQUENCE [LARGE SCALE GENOMIC DNA]</scope>
    <source>
        <strain evidence="2">KRD185</strain>
    </source>
</reference>
<proteinExistence type="predicted"/>
<protein>
    <recommendedName>
        <fullName evidence="3">ABM domain-containing protein</fullName>
    </recommendedName>
</protein>
<gene>
    <name evidence="1" type="ORF">I4I82_15795</name>
</gene>
<keyword evidence="2" id="KW-1185">Reference proteome</keyword>
<comment type="caution">
    <text evidence="1">The sequence shown here is derived from an EMBL/GenBank/DDBJ whole genome shotgun (WGS) entry which is preliminary data.</text>
</comment>
<dbReference type="RefSeq" id="WP_218594818.1">
    <property type="nucleotide sequence ID" value="NZ_JADQDE010000651.1"/>
</dbReference>
<name>A0ABS6UB48_9PSEU</name>